<keyword evidence="4" id="KW-1185">Reference proteome</keyword>
<evidence type="ECO:0000313" key="3">
    <source>
        <dbReference type="Proteomes" id="UP000234483"/>
    </source>
</evidence>
<reference evidence="2 3" key="1">
    <citation type="submission" date="2017-12" db="EMBL/GenBank/DDBJ databases">
        <title>The genome sequence of Caulobacter flavus CGMCC1 15093.</title>
        <authorList>
            <person name="Gao J."/>
            <person name="Mao X."/>
            <person name="Sun J."/>
        </authorList>
    </citation>
    <scope>NUCLEOTIDE SEQUENCE [LARGE SCALE GENOMIC DNA]</scope>
    <source>
        <strain evidence="2 3">CGMCC1 15093</strain>
    </source>
</reference>
<evidence type="ECO:0000313" key="1">
    <source>
        <dbReference type="EMBL" id="AYV48551.1"/>
    </source>
</evidence>
<proteinExistence type="predicted"/>
<dbReference type="RefSeq" id="WP_101714691.1">
    <property type="nucleotide sequence ID" value="NZ_CP026100.1"/>
</dbReference>
<evidence type="ECO:0000313" key="4">
    <source>
        <dbReference type="Proteomes" id="UP000281192"/>
    </source>
</evidence>
<dbReference type="KEGG" id="cfh:C1707_21055"/>
<protein>
    <submittedName>
        <fullName evidence="2">Uncharacterized protein</fullName>
    </submittedName>
</protein>
<gene>
    <name evidence="1" type="ORF">C1707_21055</name>
    <name evidence="2" type="ORF">CFHF_20010</name>
</gene>
<accession>A0A2N5CP48</accession>
<dbReference type="Proteomes" id="UP000234483">
    <property type="component" value="Unassembled WGS sequence"/>
</dbReference>
<dbReference type="EMBL" id="PJRQ01000041">
    <property type="protein sequence ID" value="PLR08733.1"/>
    <property type="molecule type" value="Genomic_DNA"/>
</dbReference>
<dbReference type="EMBL" id="CP026100">
    <property type="protein sequence ID" value="AYV48551.1"/>
    <property type="molecule type" value="Genomic_DNA"/>
</dbReference>
<dbReference type="Proteomes" id="UP000281192">
    <property type="component" value="Chromosome"/>
</dbReference>
<evidence type="ECO:0000313" key="2">
    <source>
        <dbReference type="EMBL" id="PLR08733.1"/>
    </source>
</evidence>
<reference evidence="1 4" key="2">
    <citation type="submission" date="2018-01" db="EMBL/GenBank/DDBJ databases">
        <title>Complete genome sequence of Caulobacter flavus RHGG3.</title>
        <authorList>
            <person name="Yang E."/>
        </authorList>
    </citation>
    <scope>NUCLEOTIDE SEQUENCE [LARGE SCALE GENOMIC DNA]</scope>
    <source>
        <strain evidence="1 4">RHGG3</strain>
    </source>
</reference>
<name>A0A2N5CP48_9CAUL</name>
<dbReference type="AlphaFoldDB" id="A0A2N5CP48"/>
<sequence length="128" mass="13701">MVSDIDAQTGAPPDALALALLPDPATGSALAQAAAAFAENHRLAGRQARPDQFSLSLFEFGPYPALPRGIVRQAQEAARRVALPAPFDLVFDGVEASRVAGGRASPAPNRRRWASYARRWPGLWNIRA</sequence>
<organism evidence="2 3">
    <name type="scientific">Caulobacter flavus</name>
    <dbReference type="NCBI Taxonomy" id="1679497"/>
    <lineage>
        <taxon>Bacteria</taxon>
        <taxon>Pseudomonadati</taxon>
        <taxon>Pseudomonadota</taxon>
        <taxon>Alphaproteobacteria</taxon>
        <taxon>Caulobacterales</taxon>
        <taxon>Caulobacteraceae</taxon>
        <taxon>Caulobacter</taxon>
    </lineage>
</organism>